<name>A0A9P4UPS7_9PEZI</name>
<comment type="caution">
    <text evidence="2">The sequence shown here is derived from an EMBL/GenBank/DDBJ whole genome shotgun (WGS) entry which is preliminary data.</text>
</comment>
<evidence type="ECO:0000256" key="1">
    <source>
        <dbReference type="SAM" id="SignalP"/>
    </source>
</evidence>
<accession>A0A9P4UPS7</accession>
<organism evidence="2 3">
    <name type="scientific">Polychaeton citri CBS 116435</name>
    <dbReference type="NCBI Taxonomy" id="1314669"/>
    <lineage>
        <taxon>Eukaryota</taxon>
        <taxon>Fungi</taxon>
        <taxon>Dikarya</taxon>
        <taxon>Ascomycota</taxon>
        <taxon>Pezizomycotina</taxon>
        <taxon>Dothideomycetes</taxon>
        <taxon>Dothideomycetidae</taxon>
        <taxon>Capnodiales</taxon>
        <taxon>Capnodiaceae</taxon>
        <taxon>Polychaeton</taxon>
    </lineage>
</organism>
<evidence type="ECO:0000313" key="3">
    <source>
        <dbReference type="Proteomes" id="UP000799441"/>
    </source>
</evidence>
<protein>
    <recommendedName>
        <fullName evidence="4">Secreted protein</fullName>
    </recommendedName>
</protein>
<evidence type="ECO:0008006" key="4">
    <source>
        <dbReference type="Google" id="ProtNLM"/>
    </source>
</evidence>
<dbReference type="Proteomes" id="UP000799441">
    <property type="component" value="Unassembled WGS sequence"/>
</dbReference>
<feature type="chain" id="PRO_5040230884" description="Secreted protein" evidence="1">
    <location>
        <begin position="23"/>
        <end position="70"/>
    </location>
</feature>
<gene>
    <name evidence="2" type="ORF">K431DRAFT_282849</name>
</gene>
<reference evidence="2" key="1">
    <citation type="journal article" date="2020" name="Stud. Mycol.">
        <title>101 Dothideomycetes genomes: a test case for predicting lifestyles and emergence of pathogens.</title>
        <authorList>
            <person name="Haridas S."/>
            <person name="Albert R."/>
            <person name="Binder M."/>
            <person name="Bloem J."/>
            <person name="Labutti K."/>
            <person name="Salamov A."/>
            <person name="Andreopoulos B."/>
            <person name="Baker S."/>
            <person name="Barry K."/>
            <person name="Bills G."/>
            <person name="Bluhm B."/>
            <person name="Cannon C."/>
            <person name="Castanera R."/>
            <person name="Culley D."/>
            <person name="Daum C."/>
            <person name="Ezra D."/>
            <person name="Gonzalez J."/>
            <person name="Henrissat B."/>
            <person name="Kuo A."/>
            <person name="Liang C."/>
            <person name="Lipzen A."/>
            <person name="Lutzoni F."/>
            <person name="Magnuson J."/>
            <person name="Mondo S."/>
            <person name="Nolan M."/>
            <person name="Ohm R."/>
            <person name="Pangilinan J."/>
            <person name="Park H.-J."/>
            <person name="Ramirez L."/>
            <person name="Alfaro M."/>
            <person name="Sun H."/>
            <person name="Tritt A."/>
            <person name="Yoshinaga Y."/>
            <person name="Zwiers L.-H."/>
            <person name="Turgeon B."/>
            <person name="Goodwin S."/>
            <person name="Spatafora J."/>
            <person name="Crous P."/>
            <person name="Grigoriev I."/>
        </authorList>
    </citation>
    <scope>NUCLEOTIDE SEQUENCE</scope>
    <source>
        <strain evidence="2">CBS 116435</strain>
    </source>
</reference>
<evidence type="ECO:0000313" key="2">
    <source>
        <dbReference type="EMBL" id="KAF2723762.1"/>
    </source>
</evidence>
<proteinExistence type="predicted"/>
<dbReference type="AlphaFoldDB" id="A0A9P4UPS7"/>
<feature type="signal peptide" evidence="1">
    <location>
        <begin position="1"/>
        <end position="22"/>
    </location>
</feature>
<sequence length="70" mass="7801">MTRDRRLRLLLFGALSIKQVGLHPPPVPLSIVPSASQQATVFVHLLSLSLGGAKDRRSVNHSRRRRCAYV</sequence>
<keyword evidence="1" id="KW-0732">Signal</keyword>
<dbReference type="EMBL" id="MU003775">
    <property type="protein sequence ID" value="KAF2723762.1"/>
    <property type="molecule type" value="Genomic_DNA"/>
</dbReference>
<keyword evidence="3" id="KW-1185">Reference proteome</keyword>